<evidence type="ECO:0000313" key="2">
    <source>
        <dbReference type="EMBL" id="PIR43052.1"/>
    </source>
</evidence>
<dbReference type="Pfam" id="PF18895">
    <property type="entry name" value="T4SS_pilin"/>
    <property type="match status" value="1"/>
</dbReference>
<reference evidence="2 3" key="1">
    <citation type="submission" date="2017-09" db="EMBL/GenBank/DDBJ databases">
        <title>Depth-based differentiation of microbial function through sediment-hosted aquifers and enrichment of novel symbionts in the deep terrestrial subsurface.</title>
        <authorList>
            <person name="Probst A.J."/>
            <person name="Ladd B."/>
            <person name="Jarett J.K."/>
            <person name="Geller-Mcgrath D.E."/>
            <person name="Sieber C.M."/>
            <person name="Emerson J.B."/>
            <person name="Anantharaman K."/>
            <person name="Thomas B.C."/>
            <person name="Malmstrom R."/>
            <person name="Stieglmeier M."/>
            <person name="Klingl A."/>
            <person name="Woyke T."/>
            <person name="Ryan C.M."/>
            <person name="Banfield J.F."/>
        </authorList>
    </citation>
    <scope>NUCLEOTIDE SEQUENCE [LARGE SCALE GENOMIC DNA]</scope>
    <source>
        <strain evidence="2">CG10_big_fil_rev_8_21_14_0_10_32_10</strain>
    </source>
</reference>
<sequence length="149" mass="16215">MKLRNLKLLVVGLFIFSFFLIPQAALVETFKGDLDTQMGAFAGKEGIGLEKPADPRAIVAQVIKILLSLLGILFLIYTIYAGYLIMSSAGDQDKVSKGKSTLRTAAIGVFVILISYSVFYFVANYIGLSASGDNNGQYSDYGNEFGEYN</sequence>
<evidence type="ECO:0000256" key="1">
    <source>
        <dbReference type="SAM" id="Phobius"/>
    </source>
</evidence>
<keyword evidence="1" id="KW-0812">Transmembrane</keyword>
<dbReference type="Proteomes" id="UP000230214">
    <property type="component" value="Unassembled WGS sequence"/>
</dbReference>
<gene>
    <name evidence="2" type="ORF">COV24_04715</name>
</gene>
<proteinExistence type="predicted"/>
<dbReference type="InterPro" id="IPR043993">
    <property type="entry name" value="T4SS_pilin"/>
</dbReference>
<keyword evidence="1" id="KW-1133">Transmembrane helix</keyword>
<feature type="transmembrane region" description="Helical" evidence="1">
    <location>
        <begin position="65"/>
        <end position="85"/>
    </location>
</feature>
<comment type="caution">
    <text evidence="2">The sequence shown here is derived from an EMBL/GenBank/DDBJ whole genome shotgun (WGS) entry which is preliminary data.</text>
</comment>
<accession>A0A2H0R943</accession>
<name>A0A2H0R943_UNCKA</name>
<protein>
    <submittedName>
        <fullName evidence="2">Uncharacterized protein</fullName>
    </submittedName>
</protein>
<dbReference type="AlphaFoldDB" id="A0A2H0R943"/>
<keyword evidence="1" id="KW-0472">Membrane</keyword>
<organism evidence="2 3">
    <name type="scientific">candidate division WWE3 bacterium CG10_big_fil_rev_8_21_14_0_10_32_10</name>
    <dbReference type="NCBI Taxonomy" id="1975090"/>
    <lineage>
        <taxon>Bacteria</taxon>
        <taxon>Katanobacteria</taxon>
    </lineage>
</organism>
<feature type="transmembrane region" description="Helical" evidence="1">
    <location>
        <begin position="105"/>
        <end position="126"/>
    </location>
</feature>
<dbReference type="EMBL" id="PCXU01000040">
    <property type="protein sequence ID" value="PIR43052.1"/>
    <property type="molecule type" value="Genomic_DNA"/>
</dbReference>
<evidence type="ECO:0000313" key="3">
    <source>
        <dbReference type="Proteomes" id="UP000230214"/>
    </source>
</evidence>